<keyword evidence="3 5" id="KW-0732">Signal</keyword>
<evidence type="ECO:0000256" key="4">
    <source>
        <dbReference type="RuleBase" id="RU000411"/>
    </source>
</evidence>
<dbReference type="InterPro" id="IPR000215">
    <property type="entry name" value="Serpin_fam"/>
</dbReference>
<dbReference type="PROSITE" id="PS00284">
    <property type="entry name" value="SERPIN"/>
    <property type="match status" value="1"/>
</dbReference>
<comment type="subcellular location">
    <subcellularLocation>
        <location evidence="1">Secreted</location>
    </subcellularLocation>
</comment>
<dbReference type="Proteomes" id="UP001209878">
    <property type="component" value="Unassembled WGS sequence"/>
</dbReference>
<dbReference type="FunFam" id="3.30.497.10:FF:000031">
    <property type="entry name" value="Putative salivary serpin"/>
    <property type="match status" value="1"/>
</dbReference>
<evidence type="ECO:0000313" key="8">
    <source>
        <dbReference type="Proteomes" id="UP001209878"/>
    </source>
</evidence>
<dbReference type="SMART" id="SM00093">
    <property type="entry name" value="SERPIN"/>
    <property type="match status" value="1"/>
</dbReference>
<dbReference type="InterPro" id="IPR036186">
    <property type="entry name" value="Serpin_sf"/>
</dbReference>
<feature type="chain" id="PRO_5042201220" description="Serpin domain-containing protein" evidence="5">
    <location>
        <begin position="23"/>
        <end position="389"/>
    </location>
</feature>
<comment type="similarity">
    <text evidence="4">Belongs to the serpin family.</text>
</comment>
<feature type="domain" description="Serpin" evidence="6">
    <location>
        <begin position="37"/>
        <end position="389"/>
    </location>
</feature>
<evidence type="ECO:0000256" key="2">
    <source>
        <dbReference type="ARBA" id="ARBA00022525"/>
    </source>
</evidence>
<gene>
    <name evidence="7" type="ORF">NP493_103g06067</name>
</gene>
<dbReference type="InterPro" id="IPR023796">
    <property type="entry name" value="Serpin_dom"/>
</dbReference>
<dbReference type="Pfam" id="PF00079">
    <property type="entry name" value="Serpin"/>
    <property type="match status" value="1"/>
</dbReference>
<dbReference type="InterPro" id="IPR023795">
    <property type="entry name" value="Serpin_CS"/>
</dbReference>
<organism evidence="7 8">
    <name type="scientific">Ridgeia piscesae</name>
    <name type="common">Tubeworm</name>
    <dbReference type="NCBI Taxonomy" id="27915"/>
    <lineage>
        <taxon>Eukaryota</taxon>
        <taxon>Metazoa</taxon>
        <taxon>Spiralia</taxon>
        <taxon>Lophotrochozoa</taxon>
        <taxon>Annelida</taxon>
        <taxon>Polychaeta</taxon>
        <taxon>Sedentaria</taxon>
        <taxon>Canalipalpata</taxon>
        <taxon>Sabellida</taxon>
        <taxon>Siboglinidae</taxon>
        <taxon>Ridgeia</taxon>
    </lineage>
</organism>
<evidence type="ECO:0000259" key="6">
    <source>
        <dbReference type="SMART" id="SM00093"/>
    </source>
</evidence>
<dbReference type="SUPFAM" id="SSF56574">
    <property type="entry name" value="Serpins"/>
    <property type="match status" value="1"/>
</dbReference>
<dbReference type="GO" id="GO:0004867">
    <property type="term" value="F:serine-type endopeptidase inhibitor activity"/>
    <property type="evidence" value="ECO:0007669"/>
    <property type="project" value="InterPro"/>
</dbReference>
<dbReference type="Gene3D" id="2.30.39.10">
    <property type="entry name" value="Alpha-1-antitrypsin, domain 1"/>
    <property type="match status" value="1"/>
</dbReference>
<dbReference type="Gene3D" id="3.30.497.10">
    <property type="entry name" value="Antithrombin, subunit I, domain 2"/>
    <property type="match status" value="1"/>
</dbReference>
<name>A0AAD9P7G9_RIDPI</name>
<proteinExistence type="inferred from homology"/>
<dbReference type="EMBL" id="JAODUO010000103">
    <property type="protein sequence ID" value="KAK2189547.1"/>
    <property type="molecule type" value="Genomic_DNA"/>
</dbReference>
<reference evidence="7" key="1">
    <citation type="journal article" date="2023" name="Mol. Biol. Evol.">
        <title>Third-Generation Sequencing Reveals the Adaptive Role of the Epigenome in Three Deep-Sea Polychaetes.</title>
        <authorList>
            <person name="Perez M."/>
            <person name="Aroh O."/>
            <person name="Sun Y."/>
            <person name="Lan Y."/>
            <person name="Juniper S.K."/>
            <person name="Young C.R."/>
            <person name="Angers B."/>
            <person name="Qian P.Y."/>
        </authorList>
    </citation>
    <scope>NUCLEOTIDE SEQUENCE</scope>
    <source>
        <strain evidence="7">R07B-5</strain>
    </source>
</reference>
<dbReference type="PANTHER" id="PTHR11461:SF342">
    <property type="entry name" value="SERINE PROTEASE INHIBITOR 28DC"/>
    <property type="match status" value="1"/>
</dbReference>
<dbReference type="InterPro" id="IPR042185">
    <property type="entry name" value="Serpin_sf_2"/>
</dbReference>
<keyword evidence="2" id="KW-0964">Secreted</keyword>
<evidence type="ECO:0000313" key="7">
    <source>
        <dbReference type="EMBL" id="KAK2189547.1"/>
    </source>
</evidence>
<evidence type="ECO:0000256" key="3">
    <source>
        <dbReference type="ARBA" id="ARBA00022729"/>
    </source>
</evidence>
<keyword evidence="8" id="KW-1185">Reference proteome</keyword>
<dbReference type="PANTHER" id="PTHR11461">
    <property type="entry name" value="SERINE PROTEASE INHIBITOR, SERPIN"/>
    <property type="match status" value="1"/>
</dbReference>
<evidence type="ECO:0000256" key="1">
    <source>
        <dbReference type="ARBA" id="ARBA00004613"/>
    </source>
</evidence>
<dbReference type="GO" id="GO:0005615">
    <property type="term" value="C:extracellular space"/>
    <property type="evidence" value="ECO:0007669"/>
    <property type="project" value="InterPro"/>
</dbReference>
<feature type="signal peptide" evidence="5">
    <location>
        <begin position="1"/>
        <end position="22"/>
    </location>
</feature>
<evidence type="ECO:0000256" key="5">
    <source>
        <dbReference type="SAM" id="SignalP"/>
    </source>
</evidence>
<sequence length="389" mass="44573">MRIQWTILLAIICLGAFDVTSSRNVRKLARANGQFAFKLYKKVTAREHGNVFFSPFSISTALSMTYAGARGRTASEMRRVLGFRGFYVHNMFRSTLYSLKKKKGHYTLAVANRLFAQRKFKIRKTYKRLLSRKYFAGLNVLDFLRNPSKAASFINRWVKKNTNNKIRNIVNGNSVRGSLLVLANAIYFKGFWNIPFNPKYTRSGIFYSIPRKNVDMMHLKAKLAYAENHYLKCQILGLPYKGERLAMYVFLPKKRNGLKSLEKKINYKSVTSAVVNLRKQTIAVSFPKFKMTRGLKLKKFLMAMGMRRAFKRADFSGIARRGGLRVKDVVHKAFIEVDEKGTEAAAVTVVITNTATTLHPEFTADHPFLFLIRDNLTGSILFLGRLMKP</sequence>
<dbReference type="AlphaFoldDB" id="A0AAD9P7G9"/>
<dbReference type="InterPro" id="IPR042178">
    <property type="entry name" value="Serpin_sf_1"/>
</dbReference>
<comment type="caution">
    <text evidence="7">The sequence shown here is derived from an EMBL/GenBank/DDBJ whole genome shotgun (WGS) entry which is preliminary data.</text>
</comment>
<protein>
    <recommendedName>
        <fullName evidence="6">Serpin domain-containing protein</fullName>
    </recommendedName>
</protein>
<accession>A0AAD9P7G9</accession>